<gene>
    <name evidence="2" type="ORF">MKW98_012136</name>
</gene>
<dbReference type="EMBL" id="JAJJMB010002338">
    <property type="protein sequence ID" value="KAI3951931.1"/>
    <property type="molecule type" value="Genomic_DNA"/>
</dbReference>
<reference evidence="2" key="1">
    <citation type="submission" date="2022-04" db="EMBL/GenBank/DDBJ databases">
        <title>A functionally conserved STORR gene fusion in Papaver species that diverged 16.8 million years ago.</title>
        <authorList>
            <person name="Catania T."/>
        </authorList>
    </citation>
    <scope>NUCLEOTIDE SEQUENCE</scope>
    <source>
        <strain evidence="2">S-188037</strain>
    </source>
</reference>
<dbReference type="GO" id="GO:0009507">
    <property type="term" value="C:chloroplast"/>
    <property type="evidence" value="ECO:0007669"/>
    <property type="project" value="TreeGrafter"/>
</dbReference>
<dbReference type="AlphaFoldDB" id="A0AAD4TB00"/>
<dbReference type="Proteomes" id="UP001202328">
    <property type="component" value="Unassembled WGS sequence"/>
</dbReference>
<accession>A0AAD4TB00</accession>
<dbReference type="PANTHER" id="PTHR35483:SF1">
    <property type="entry name" value="GLYCINE-RICH PROTEIN-RELATED"/>
    <property type="match status" value="1"/>
</dbReference>
<organism evidence="2 3">
    <name type="scientific">Papaver atlanticum</name>
    <dbReference type="NCBI Taxonomy" id="357466"/>
    <lineage>
        <taxon>Eukaryota</taxon>
        <taxon>Viridiplantae</taxon>
        <taxon>Streptophyta</taxon>
        <taxon>Embryophyta</taxon>
        <taxon>Tracheophyta</taxon>
        <taxon>Spermatophyta</taxon>
        <taxon>Magnoliopsida</taxon>
        <taxon>Ranunculales</taxon>
        <taxon>Papaveraceae</taxon>
        <taxon>Papaveroideae</taxon>
        <taxon>Papaver</taxon>
    </lineage>
</organism>
<name>A0AAD4TB00_9MAGN</name>
<keyword evidence="1" id="KW-0812">Transmembrane</keyword>
<keyword evidence="1" id="KW-0472">Membrane</keyword>
<evidence type="ECO:0000256" key="1">
    <source>
        <dbReference type="SAM" id="Phobius"/>
    </source>
</evidence>
<protein>
    <submittedName>
        <fullName evidence="2">Uncharacterized protein</fullName>
    </submittedName>
</protein>
<comment type="caution">
    <text evidence="2">The sequence shown here is derived from an EMBL/GenBank/DDBJ whole genome shotgun (WGS) entry which is preliminary data.</text>
</comment>
<evidence type="ECO:0000313" key="2">
    <source>
        <dbReference type="EMBL" id="KAI3951931.1"/>
    </source>
</evidence>
<sequence length="71" mass="8361">MLDEFLQVTLATALFLFLYACIIRGDGIARLGKDILKFIVRQRKCLRLERIGDGWRRFYGRLAKKNEVQRS</sequence>
<dbReference type="PANTHER" id="PTHR35483">
    <property type="entry name" value="NUCLEUSENVELOPE PROTEIN"/>
    <property type="match status" value="1"/>
</dbReference>
<keyword evidence="3" id="KW-1185">Reference proteome</keyword>
<proteinExistence type="predicted"/>
<feature type="transmembrane region" description="Helical" evidence="1">
    <location>
        <begin position="6"/>
        <end position="23"/>
    </location>
</feature>
<evidence type="ECO:0000313" key="3">
    <source>
        <dbReference type="Proteomes" id="UP001202328"/>
    </source>
</evidence>
<keyword evidence="1" id="KW-1133">Transmembrane helix</keyword>